<sequence>MAAATPALAISKRRISELEVEAKEAMVRFRNVEPNIDNYLAAAYAYAIFPSIKKGGLVFGAAGGRGLVYREGKLIGTTKASQVTFGAQIGGQSFGQLLLFRDEPAFELFKLGKSNFGAAASAVAASEGTATTSDYVRGVRVLTVAGNGLMAEAAIGSLKYTYSPLGE</sequence>
<evidence type="ECO:0000313" key="1">
    <source>
        <dbReference type="EMBL" id="QCI79906.1"/>
    </source>
</evidence>
<dbReference type="AlphaFoldDB" id="A0A4D7CBN3"/>
<gene>
    <name evidence="1" type="ORF">E6W36_11520</name>
</gene>
<organism evidence="1 2">
    <name type="scientific">Hankyongella ginsenosidimutans</name>
    <dbReference type="NCBI Taxonomy" id="1763828"/>
    <lineage>
        <taxon>Bacteria</taxon>
        <taxon>Pseudomonadati</taxon>
        <taxon>Pseudomonadota</taxon>
        <taxon>Alphaproteobacteria</taxon>
        <taxon>Sphingomonadales</taxon>
        <taxon>Sphingomonadaceae</taxon>
        <taxon>Hankyongella</taxon>
    </lineage>
</organism>
<name>A0A4D7CBN3_9SPHN</name>
<evidence type="ECO:0008006" key="3">
    <source>
        <dbReference type="Google" id="ProtNLM"/>
    </source>
</evidence>
<dbReference type="Proteomes" id="UP000298714">
    <property type="component" value="Chromosome"/>
</dbReference>
<protein>
    <recommendedName>
        <fullName evidence="3">Lipid-binding SYLF domain-containing protein</fullName>
    </recommendedName>
</protein>
<evidence type="ECO:0000313" key="2">
    <source>
        <dbReference type="Proteomes" id="UP000298714"/>
    </source>
</evidence>
<reference evidence="2" key="1">
    <citation type="submission" date="2019-04" db="EMBL/GenBank/DDBJ databases">
        <title>Complete genome sequence of Sphingomonas sp. W1-2-3.</title>
        <authorList>
            <person name="Im W.T."/>
        </authorList>
    </citation>
    <scope>NUCLEOTIDE SEQUENCE [LARGE SCALE GENOMIC DNA]</scope>
    <source>
        <strain evidence="2">W1-2-3</strain>
    </source>
</reference>
<dbReference type="RefSeq" id="WP_222872748.1">
    <property type="nucleotide sequence ID" value="NZ_CP039704.1"/>
</dbReference>
<proteinExistence type="predicted"/>
<keyword evidence="2" id="KW-1185">Reference proteome</keyword>
<accession>A0A4D7CBN3</accession>
<dbReference type="EMBL" id="CP039704">
    <property type="protein sequence ID" value="QCI79906.1"/>
    <property type="molecule type" value="Genomic_DNA"/>
</dbReference>
<dbReference type="KEGG" id="hgn:E6W36_11520"/>